<dbReference type="Proteomes" id="UP000278542">
    <property type="component" value="Unassembled WGS sequence"/>
</dbReference>
<dbReference type="AlphaFoldDB" id="A0A495RF56"/>
<keyword evidence="1" id="KW-0812">Transmembrane</keyword>
<accession>A0A495RF56</accession>
<keyword evidence="1" id="KW-0472">Membrane</keyword>
<protein>
    <submittedName>
        <fullName evidence="2">Uncharacterized protein DUF2628</fullName>
    </submittedName>
</protein>
<name>A0A495RF56_9GAMM</name>
<comment type="caution">
    <text evidence="2">The sequence shown here is derived from an EMBL/GenBank/DDBJ whole genome shotgun (WGS) entry which is preliminary data.</text>
</comment>
<proteinExistence type="predicted"/>
<gene>
    <name evidence="2" type="ORF">DES39_1444</name>
</gene>
<evidence type="ECO:0000256" key="1">
    <source>
        <dbReference type="SAM" id="Phobius"/>
    </source>
</evidence>
<keyword evidence="1" id="KW-1133">Transmembrane helix</keyword>
<dbReference type="EMBL" id="RBWY01000002">
    <property type="protein sequence ID" value="RKS86025.1"/>
    <property type="molecule type" value="Genomic_DNA"/>
</dbReference>
<sequence>MKNYKLFKHDDGRIEAVKQGWSWPGFVLEIFGLGFIWGLVKKLWFVAILLIIFRIALFIISDSVSPDMDGYTSSYQYQNALNTALMWSIVFFIVQLAVAIVIGVQGNSLREKNLISKGYELVGTAEALNPDMAIFEMKKAESQHHDIVSHL</sequence>
<keyword evidence="3" id="KW-1185">Reference proteome</keyword>
<dbReference type="InterPro" id="IPR024399">
    <property type="entry name" value="DUF2628"/>
</dbReference>
<feature type="transmembrane region" description="Helical" evidence="1">
    <location>
        <begin position="44"/>
        <end position="64"/>
    </location>
</feature>
<dbReference type="OrthoDB" id="7597043at2"/>
<feature type="transmembrane region" description="Helical" evidence="1">
    <location>
        <begin position="20"/>
        <end position="37"/>
    </location>
</feature>
<feature type="transmembrane region" description="Helical" evidence="1">
    <location>
        <begin position="84"/>
        <end position="104"/>
    </location>
</feature>
<evidence type="ECO:0000313" key="3">
    <source>
        <dbReference type="Proteomes" id="UP000278542"/>
    </source>
</evidence>
<reference evidence="2 3" key="1">
    <citation type="submission" date="2018-10" db="EMBL/GenBank/DDBJ databases">
        <title>Genomic Encyclopedia of Type Strains, Phase IV (KMG-IV): sequencing the most valuable type-strain genomes for metagenomic binning, comparative biology and taxonomic classification.</title>
        <authorList>
            <person name="Goeker M."/>
        </authorList>
    </citation>
    <scope>NUCLEOTIDE SEQUENCE [LARGE SCALE GENOMIC DNA]</scope>
    <source>
        <strain evidence="2 3">DSM 22228</strain>
    </source>
</reference>
<dbReference type="RefSeq" id="WP_121145104.1">
    <property type="nucleotide sequence ID" value="NZ_RBWY01000002.1"/>
</dbReference>
<evidence type="ECO:0000313" key="2">
    <source>
        <dbReference type="EMBL" id="RKS86025.1"/>
    </source>
</evidence>
<organism evidence="2 3">
    <name type="scientific">Orbus hercynius</name>
    <dbReference type="NCBI Taxonomy" id="593135"/>
    <lineage>
        <taxon>Bacteria</taxon>
        <taxon>Pseudomonadati</taxon>
        <taxon>Pseudomonadota</taxon>
        <taxon>Gammaproteobacteria</taxon>
        <taxon>Orbales</taxon>
        <taxon>Orbaceae</taxon>
        <taxon>Orbus</taxon>
    </lineage>
</organism>
<dbReference type="Pfam" id="PF10947">
    <property type="entry name" value="DUF2628"/>
    <property type="match status" value="1"/>
</dbReference>